<dbReference type="EMBL" id="PNGT01000009">
    <property type="protein sequence ID" value="PMC51866.1"/>
    <property type="molecule type" value="Genomic_DNA"/>
</dbReference>
<dbReference type="OrthoDB" id="2987803at2"/>
<comment type="caution">
    <text evidence="1">The sequence shown here is derived from an EMBL/GenBank/DDBJ whole genome shotgun (WGS) entry which is preliminary data.</text>
</comment>
<proteinExistence type="predicted"/>
<sequence>MKEELLKKAIQGENSEVLDPTTKTVWNLRGVSEEELIATAKEINEKLGYELFDDLDYETLISDFSRVSRERFKYAIEKSEFRNDRLEKAVREHSDDILVDVIKAHENFDSMDIYELYELAFAVNKKLGYDLFRDIYSYSLKRDFERVAIAVETYKKEGKIVKFMKQER</sequence>
<gene>
    <name evidence="1" type="ORF">CJ218_07645</name>
</gene>
<dbReference type="Proteomes" id="UP000235670">
    <property type="component" value="Unassembled WGS sequence"/>
</dbReference>
<accession>A0A2N6SD67</accession>
<organism evidence="1 2">
    <name type="scientific">Gemella sanguinis</name>
    <dbReference type="NCBI Taxonomy" id="84135"/>
    <lineage>
        <taxon>Bacteria</taxon>
        <taxon>Bacillati</taxon>
        <taxon>Bacillota</taxon>
        <taxon>Bacilli</taxon>
        <taxon>Bacillales</taxon>
        <taxon>Gemellaceae</taxon>
        <taxon>Gemella</taxon>
    </lineage>
</organism>
<reference evidence="1 2" key="1">
    <citation type="submission" date="2017-09" db="EMBL/GenBank/DDBJ databases">
        <title>Bacterial strain isolated from the female urinary microbiota.</title>
        <authorList>
            <person name="Thomas-White K."/>
            <person name="Kumar N."/>
            <person name="Forster S."/>
            <person name="Putonti C."/>
            <person name="Lawley T."/>
            <person name="Wolfe A.J."/>
        </authorList>
    </citation>
    <scope>NUCLEOTIDE SEQUENCE [LARGE SCALE GENOMIC DNA]</scope>
    <source>
        <strain evidence="1 2">UMB0186</strain>
    </source>
</reference>
<evidence type="ECO:0000313" key="1">
    <source>
        <dbReference type="EMBL" id="PMC51866.1"/>
    </source>
</evidence>
<name>A0A2N6SD67_9BACL</name>
<protein>
    <submittedName>
        <fullName evidence="1">Uncharacterized protein</fullName>
    </submittedName>
</protein>
<dbReference type="RefSeq" id="WP_102190168.1">
    <property type="nucleotide sequence ID" value="NZ_PNGT01000009.1"/>
</dbReference>
<dbReference type="AlphaFoldDB" id="A0A2N6SD67"/>
<evidence type="ECO:0000313" key="2">
    <source>
        <dbReference type="Proteomes" id="UP000235670"/>
    </source>
</evidence>